<keyword evidence="12" id="KW-1133">Transmembrane helix</keyword>
<evidence type="ECO:0000256" key="2">
    <source>
        <dbReference type="ARBA" id="ARBA00022448"/>
    </source>
</evidence>
<keyword evidence="3 10" id="KW-0653">Protein transport</keyword>
<evidence type="ECO:0000256" key="5">
    <source>
        <dbReference type="ARBA" id="ARBA00023136"/>
    </source>
</evidence>
<gene>
    <name evidence="14" type="primary">ABSGL_06156.1 scaffold 7705</name>
</gene>
<evidence type="ECO:0000313" key="15">
    <source>
        <dbReference type="Proteomes" id="UP000078561"/>
    </source>
</evidence>
<dbReference type="InterPro" id="IPR025655">
    <property type="entry name" value="PEX14"/>
</dbReference>
<dbReference type="STRING" id="4829.A0A163M1S4"/>
<dbReference type="GO" id="GO:0016560">
    <property type="term" value="P:protein import into peroxisome matrix, docking"/>
    <property type="evidence" value="ECO:0007669"/>
    <property type="project" value="UniProtKB-UniRule"/>
</dbReference>
<dbReference type="GO" id="GO:1990429">
    <property type="term" value="C:peroxisomal importomer complex"/>
    <property type="evidence" value="ECO:0007669"/>
    <property type="project" value="TreeGrafter"/>
</dbReference>
<feature type="region of interest" description="Disordered" evidence="11">
    <location>
        <begin position="1"/>
        <end position="71"/>
    </location>
</feature>
<feature type="compositionally biased region" description="Basic and acidic residues" evidence="11">
    <location>
        <begin position="398"/>
        <end position="407"/>
    </location>
</feature>
<dbReference type="InParanoid" id="A0A163M1S4"/>
<keyword evidence="5 10" id="KW-0472">Membrane</keyword>
<organism evidence="14">
    <name type="scientific">Absidia glauca</name>
    <name type="common">Pin mould</name>
    <dbReference type="NCBI Taxonomy" id="4829"/>
    <lineage>
        <taxon>Eukaryota</taxon>
        <taxon>Fungi</taxon>
        <taxon>Fungi incertae sedis</taxon>
        <taxon>Mucoromycota</taxon>
        <taxon>Mucoromycotina</taxon>
        <taxon>Mucoromycetes</taxon>
        <taxon>Mucorales</taxon>
        <taxon>Cunninghamellaceae</taxon>
        <taxon>Absidia</taxon>
    </lineage>
</organism>
<accession>A0A163M1S4</accession>
<evidence type="ECO:0000256" key="4">
    <source>
        <dbReference type="ARBA" id="ARBA00023010"/>
    </source>
</evidence>
<evidence type="ECO:0000256" key="11">
    <source>
        <dbReference type="SAM" id="MobiDB-lite"/>
    </source>
</evidence>
<feature type="compositionally biased region" description="Pro residues" evidence="11">
    <location>
        <begin position="152"/>
        <end position="162"/>
    </location>
</feature>
<feature type="compositionally biased region" description="Polar residues" evidence="11">
    <location>
        <begin position="379"/>
        <end position="396"/>
    </location>
</feature>
<evidence type="ECO:0000256" key="1">
    <source>
        <dbReference type="ARBA" id="ARBA00005443"/>
    </source>
</evidence>
<keyword evidence="4" id="KW-0811">Translocation</keyword>
<proteinExistence type="inferred from homology"/>
<evidence type="ECO:0000256" key="7">
    <source>
        <dbReference type="ARBA" id="ARBA00029502"/>
    </source>
</evidence>
<dbReference type="GO" id="GO:0005102">
    <property type="term" value="F:signaling receptor binding"/>
    <property type="evidence" value="ECO:0007669"/>
    <property type="project" value="TreeGrafter"/>
</dbReference>
<evidence type="ECO:0000256" key="3">
    <source>
        <dbReference type="ARBA" id="ARBA00022927"/>
    </source>
</evidence>
<feature type="domain" description="Peroxisome membrane anchor protein Pex14p N-terminal" evidence="13">
    <location>
        <begin position="71"/>
        <end position="112"/>
    </location>
</feature>
<name>A0A163M1S4_ABSGL</name>
<dbReference type="AlphaFoldDB" id="A0A163M1S4"/>
<dbReference type="PANTHER" id="PTHR23058:SF0">
    <property type="entry name" value="PEROXISOMAL MEMBRANE PROTEIN PEX14"/>
    <property type="match status" value="1"/>
</dbReference>
<feature type="compositionally biased region" description="Low complexity" evidence="11">
    <location>
        <begin position="1"/>
        <end position="21"/>
    </location>
</feature>
<keyword evidence="15" id="KW-1185">Reference proteome</keyword>
<evidence type="ECO:0000256" key="12">
    <source>
        <dbReference type="SAM" id="Phobius"/>
    </source>
</evidence>
<dbReference type="InterPro" id="IPR036388">
    <property type="entry name" value="WH-like_DNA-bd_sf"/>
</dbReference>
<dbReference type="OMA" id="HNPLVTN"/>
<feature type="compositionally biased region" description="Low complexity" evidence="11">
    <location>
        <begin position="124"/>
        <end position="151"/>
    </location>
</feature>
<keyword evidence="2 10" id="KW-0813">Transport</keyword>
<sequence length="424" mass="46379">MADNNNNGSSSSDSNNDPLDNQARQKQDIKRLLAGQSVSPPPIASTLPSTTNNNDKSEASPSTAATPQPLREDKLKLAVSFLSSPKVQAADKSKKTAFLKQKGLTDAEVEEAYRRTSGSNDNGTPSTTPQATATPTTIPTRPSPPVSSTLPPVVPTRAPPTRPTQIVYYSEPDPPRLTGRRMLALALLFGAGAVGLTAGLVGIVRGFISPIFNSIAGYQRNRYNDRNEKLSKLNNTLRLHLPEEAPLDDSNSNNDTGYWSPLLTEQRTLMERLERLVQLSQKCADQEEPYGKFKNTLLDLKEVLNRPEYNFSTYTPYSMYGSTFANRSNTGFDDTAVQGVKSEIRSFKGMLLSRRNFPTAQVKPAATPSPPPPSAPPADNTQAYHPRQRQTPSYRSDLQAKPEEQDTAKGNTTSIEDITEPTEK</sequence>
<comment type="similarity">
    <text evidence="1 10">Belongs to the peroxin-14 family.</text>
</comment>
<dbReference type="Proteomes" id="UP000078561">
    <property type="component" value="Unassembled WGS sequence"/>
</dbReference>
<feature type="compositionally biased region" description="Polar residues" evidence="11">
    <location>
        <begin position="46"/>
        <end position="66"/>
    </location>
</feature>
<dbReference type="EMBL" id="LT553219">
    <property type="protein sequence ID" value="SAM00468.1"/>
    <property type="molecule type" value="Genomic_DNA"/>
</dbReference>
<feature type="compositionally biased region" description="Pro residues" evidence="11">
    <location>
        <begin position="367"/>
        <end position="376"/>
    </location>
</feature>
<comment type="function">
    <text evidence="10">Component of the PEX13-PEX14 docking complex, a translocon channel that specifically mediates the import of peroxisomal cargo proteins bound to PEX5 receptor. The PEX13-PEX14 docking complex forms a large import pore which can be opened to a diameter of about 9 nm. Mechanistically, PEX5 receptor along with cargo proteins associates with the PEX14 subunit of the PEX13-PEX14 docking complex in the cytosol, leading to the insertion of the receptor into the organelle membrane with the concomitant translocation of the cargo into the peroxisome matrix.</text>
</comment>
<dbReference type="Gene3D" id="1.10.10.10">
    <property type="entry name" value="Winged helix-like DNA-binding domain superfamily/Winged helix DNA-binding domain"/>
    <property type="match status" value="1"/>
</dbReference>
<evidence type="ECO:0000313" key="14">
    <source>
        <dbReference type="EMBL" id="SAM00468.1"/>
    </source>
</evidence>
<feature type="region of interest" description="Disordered" evidence="11">
    <location>
        <begin position="113"/>
        <end position="172"/>
    </location>
</feature>
<evidence type="ECO:0000256" key="8">
    <source>
        <dbReference type="ARBA" id="ARBA00029691"/>
    </source>
</evidence>
<keyword evidence="6 10" id="KW-0576">Peroxisome</keyword>
<dbReference type="GO" id="GO:0005778">
    <property type="term" value="C:peroxisomal membrane"/>
    <property type="evidence" value="ECO:0007669"/>
    <property type="project" value="UniProtKB-SubCell"/>
</dbReference>
<evidence type="ECO:0000256" key="9">
    <source>
        <dbReference type="ARBA" id="ARBA00046271"/>
    </source>
</evidence>
<feature type="transmembrane region" description="Helical" evidence="12">
    <location>
        <begin position="183"/>
        <end position="204"/>
    </location>
</feature>
<evidence type="ECO:0000259" key="13">
    <source>
        <dbReference type="Pfam" id="PF04695"/>
    </source>
</evidence>
<feature type="region of interest" description="Disordered" evidence="11">
    <location>
        <begin position="360"/>
        <end position="424"/>
    </location>
</feature>
<comment type="subcellular location">
    <subcellularLocation>
        <location evidence="9 10">Peroxisome membrane</location>
    </subcellularLocation>
</comment>
<keyword evidence="12" id="KW-0812">Transmembrane</keyword>
<evidence type="ECO:0000256" key="6">
    <source>
        <dbReference type="ARBA" id="ARBA00023140"/>
    </source>
</evidence>
<evidence type="ECO:0000256" key="10">
    <source>
        <dbReference type="RuleBase" id="RU367032"/>
    </source>
</evidence>
<dbReference type="InterPro" id="IPR006785">
    <property type="entry name" value="Pex14_N"/>
</dbReference>
<dbReference type="Pfam" id="PF04695">
    <property type="entry name" value="Pex14_N"/>
    <property type="match status" value="1"/>
</dbReference>
<dbReference type="PANTHER" id="PTHR23058">
    <property type="entry name" value="PEROXISOMAL MEMBRANE PROTEIN PEX14"/>
    <property type="match status" value="1"/>
</dbReference>
<reference evidence="14" key="1">
    <citation type="submission" date="2016-04" db="EMBL/GenBank/DDBJ databases">
        <authorList>
            <person name="Evans L.H."/>
            <person name="Alamgir A."/>
            <person name="Owens N."/>
            <person name="Weber N.D."/>
            <person name="Virtaneva K."/>
            <person name="Barbian K."/>
            <person name="Babar A."/>
            <person name="Rosenke K."/>
        </authorList>
    </citation>
    <scope>NUCLEOTIDE SEQUENCE [LARGE SCALE GENOMIC DNA]</scope>
    <source>
        <strain evidence="14">CBS 101.48</strain>
    </source>
</reference>
<protein>
    <recommendedName>
        <fullName evidence="7 10">Peroxisomal membrane protein PEX14</fullName>
    </recommendedName>
    <alternativeName>
        <fullName evidence="8 10">Peroxin-14</fullName>
    </alternativeName>
</protein>
<dbReference type="OrthoDB" id="441517at2759"/>